<dbReference type="Pfam" id="PF03492">
    <property type="entry name" value="Methyltransf_7"/>
    <property type="match status" value="1"/>
</dbReference>
<dbReference type="Gene3D" id="3.40.50.150">
    <property type="entry name" value="Vaccinia Virus protein VP39"/>
    <property type="match status" value="1"/>
</dbReference>
<organism evidence="3 4">
    <name type="scientific">Nelumbo nucifera</name>
    <name type="common">Sacred lotus</name>
    <dbReference type="NCBI Taxonomy" id="4432"/>
    <lineage>
        <taxon>Eukaryota</taxon>
        <taxon>Viridiplantae</taxon>
        <taxon>Streptophyta</taxon>
        <taxon>Embryophyta</taxon>
        <taxon>Tracheophyta</taxon>
        <taxon>Spermatophyta</taxon>
        <taxon>Magnoliopsida</taxon>
        <taxon>Proteales</taxon>
        <taxon>Nelumbonaceae</taxon>
        <taxon>Nelumbo</taxon>
    </lineage>
</organism>
<dbReference type="InterPro" id="IPR029063">
    <property type="entry name" value="SAM-dependent_MTases_sf"/>
</dbReference>
<keyword evidence="1" id="KW-0479">Metal-binding</keyword>
<evidence type="ECO:0000313" key="3">
    <source>
        <dbReference type="EMBL" id="DAD40783.1"/>
    </source>
</evidence>
<evidence type="ECO:0008006" key="5">
    <source>
        <dbReference type="Google" id="ProtNLM"/>
    </source>
</evidence>
<dbReference type="Proteomes" id="UP000607653">
    <property type="component" value="Unassembled WGS sequence"/>
</dbReference>
<evidence type="ECO:0000256" key="2">
    <source>
        <dbReference type="ARBA" id="ARBA00022842"/>
    </source>
</evidence>
<dbReference type="Gene3D" id="1.10.1200.270">
    <property type="entry name" value="Methyltransferase, alpha-helical capping domain"/>
    <property type="match status" value="1"/>
</dbReference>
<evidence type="ECO:0000256" key="1">
    <source>
        <dbReference type="ARBA" id="ARBA00022723"/>
    </source>
</evidence>
<dbReference type="GO" id="GO:0046872">
    <property type="term" value="F:metal ion binding"/>
    <property type="evidence" value="ECO:0007669"/>
    <property type="project" value="UniProtKB-KW"/>
</dbReference>
<keyword evidence="2" id="KW-0460">Magnesium</keyword>
<proteinExistence type="predicted"/>
<name>A0A822Z895_NELNU</name>
<dbReference type="EMBL" id="DUZY01000005">
    <property type="protein sequence ID" value="DAD40783.1"/>
    <property type="molecule type" value="Genomic_DNA"/>
</dbReference>
<dbReference type="AlphaFoldDB" id="A0A822Z895"/>
<keyword evidence="4" id="KW-1185">Reference proteome</keyword>
<dbReference type="InterPro" id="IPR005299">
    <property type="entry name" value="MeTrfase_7"/>
</dbReference>
<evidence type="ECO:0000313" key="4">
    <source>
        <dbReference type="Proteomes" id="UP000607653"/>
    </source>
</evidence>
<protein>
    <recommendedName>
        <fullName evidence="5">Salicylate carboxymethyltransferase-like</fullName>
    </recommendedName>
</protein>
<dbReference type="GO" id="GO:0008168">
    <property type="term" value="F:methyltransferase activity"/>
    <property type="evidence" value="ECO:0007669"/>
    <property type="project" value="InterPro"/>
</dbReference>
<sequence>MIAREGETSYANNSSLQKTAIWKAKPIIKDSIQDLYSTSFPPCVAIADLGCSSGPNTLLVVSEIINTINNTCRRLSRPSPEVQVFLNDLPGNDFNTIFRSLPAFYDKLKREKGPEFKGYFIVGTPGSFYERLFPTTSLYFVHSSYGVHWLSQVPPGLDDSETGVALNKGNIYIVESSPPNVLNAYKEQFQRDFSLFLKLRSQEMVPGGRMVLTVMGRTCIDPWNKENCTTWELLSMSLSDMVLEGLIEEAKLDSFNLPYYTPSTHEIKDLIQMEGSFKLDRMEIFKLSWDPTLTEDDGINKNKDQLLVYDKFKSAQNVTKMIRAVAEPMILNHFGEEMLDDLFQRYMEKVAEYLGREESKYVNLVVSMIKE</sequence>
<dbReference type="SUPFAM" id="SSF53335">
    <property type="entry name" value="S-adenosyl-L-methionine-dependent methyltransferases"/>
    <property type="match status" value="1"/>
</dbReference>
<reference evidence="3 4" key="1">
    <citation type="journal article" date="2020" name="Mol. Biol. Evol.">
        <title>Distinct Expression and Methylation Patterns for Genes with Different Fates following a Single Whole-Genome Duplication in Flowering Plants.</title>
        <authorList>
            <person name="Shi T."/>
            <person name="Rahmani R.S."/>
            <person name="Gugger P.F."/>
            <person name="Wang M."/>
            <person name="Li H."/>
            <person name="Zhang Y."/>
            <person name="Li Z."/>
            <person name="Wang Q."/>
            <person name="Van de Peer Y."/>
            <person name="Marchal K."/>
            <person name="Chen J."/>
        </authorList>
    </citation>
    <scope>NUCLEOTIDE SEQUENCE [LARGE SCALE GENOMIC DNA]</scope>
    <source>
        <tissue evidence="3">Leaf</tissue>
    </source>
</reference>
<dbReference type="PANTHER" id="PTHR31009">
    <property type="entry name" value="S-ADENOSYL-L-METHIONINE:CARBOXYL METHYLTRANSFERASE FAMILY PROTEIN"/>
    <property type="match status" value="1"/>
</dbReference>
<gene>
    <name evidence="3" type="ORF">HUJ06_015106</name>
</gene>
<comment type="caution">
    <text evidence="3">The sequence shown here is derived from an EMBL/GenBank/DDBJ whole genome shotgun (WGS) entry which is preliminary data.</text>
</comment>
<accession>A0A822Z895</accession>
<dbReference type="InterPro" id="IPR042086">
    <property type="entry name" value="MeTrfase_capping"/>
</dbReference>